<accession>G5LUW4</accession>
<evidence type="ECO:0000313" key="3">
    <source>
        <dbReference type="Proteomes" id="UP000004642"/>
    </source>
</evidence>
<evidence type="ECO:0000259" key="1">
    <source>
        <dbReference type="Pfam" id="PF18390"/>
    </source>
</evidence>
<proteinExistence type="predicted"/>
<dbReference type="Gene3D" id="2.60.40.1180">
    <property type="entry name" value="Golgi alpha-mannosidase II"/>
    <property type="match status" value="1"/>
</dbReference>
<dbReference type="InterPro" id="IPR013780">
    <property type="entry name" value="Glyco_hydro_b"/>
</dbReference>
<gene>
    <name evidence="2" type="ORF">LTSEALA_5027</name>
</gene>
<comment type="caution">
    <text evidence="2">The sequence shown here is derived from an EMBL/GenBank/DDBJ whole genome shotgun (WGS) entry which is preliminary data.</text>
</comment>
<reference evidence="2 3" key="1">
    <citation type="journal article" date="2011" name="BMC Genomics">
        <title>Genome sequencing reveals diversification of virulence factor content and possible host adaptation in distinct subpopulations of Salmonella enterica.</title>
        <authorList>
            <person name="den Bakker H.C."/>
            <person name="Moreno Switt A.I."/>
            <person name="Govoni G."/>
            <person name="Cummings C.A."/>
            <person name="Ranieri M.L."/>
            <person name="Degoricija L."/>
            <person name="Hoelzer K."/>
            <person name="Rodriguez-Rivera L.D."/>
            <person name="Brown S."/>
            <person name="Bolchacova E."/>
            <person name="Furtado M.R."/>
            <person name="Wiedmann M."/>
        </authorList>
    </citation>
    <scope>NUCLEOTIDE SEQUENCE [LARGE SCALE GENOMIC DNA]</scope>
    <source>
        <strain evidence="2 3">R6-377</strain>
    </source>
</reference>
<dbReference type="Proteomes" id="UP000004642">
    <property type="component" value="Unassembled WGS sequence"/>
</dbReference>
<protein>
    <submittedName>
        <fullName evidence="2">Glycogen debranching enzyme</fullName>
    </submittedName>
</protein>
<feature type="non-terminal residue" evidence="2">
    <location>
        <position position="1"/>
    </location>
</feature>
<dbReference type="AlphaFoldDB" id="G5LUW4"/>
<sequence length="32" mass="3477">WRAVPPFAGEDNPVITAVWQGPAHGLCVFQRG</sequence>
<organism evidence="2 3">
    <name type="scientific">Salmonella enterica subsp. enterica serovar Alachua str. R6-377</name>
    <dbReference type="NCBI Taxonomy" id="913241"/>
    <lineage>
        <taxon>Bacteria</taxon>
        <taxon>Pseudomonadati</taxon>
        <taxon>Pseudomonadota</taxon>
        <taxon>Gammaproteobacteria</taxon>
        <taxon>Enterobacterales</taxon>
        <taxon>Enterobacteriaceae</taxon>
        <taxon>Salmonella</taxon>
    </lineage>
</organism>
<dbReference type="InterPro" id="IPR040784">
    <property type="entry name" value="GlgX_C"/>
</dbReference>
<dbReference type="EMBL" id="AFCJ01002157">
    <property type="protein sequence ID" value="EHC31581.1"/>
    <property type="molecule type" value="Genomic_DNA"/>
</dbReference>
<name>G5LUW4_SALET</name>
<dbReference type="Pfam" id="PF18390">
    <property type="entry name" value="GlgX_C"/>
    <property type="match status" value="1"/>
</dbReference>
<feature type="domain" description="Glycogen debranching enzyme C-terminal" evidence="1">
    <location>
        <begin position="1"/>
        <end position="29"/>
    </location>
</feature>
<evidence type="ECO:0000313" key="2">
    <source>
        <dbReference type="EMBL" id="EHC31581.1"/>
    </source>
</evidence>